<sequence length="132" mass="15352">MGLNNDVWERKKGVEEKERGTREEREEREGGEGRGWGNQCVRVKDLRKGRREWGRRKEVVFSNGGIFLLHVVTSNLFLSHRYIVDLFFFFSLYVYPFVDVVVIVVVVVVPLSVHTGLYVCLFALFLGGERKE</sequence>
<proteinExistence type="predicted"/>
<gene>
    <name evidence="3" type="ORF">TbgDal_IX6580</name>
</gene>
<feature type="compositionally biased region" description="Basic and acidic residues" evidence="1">
    <location>
        <begin position="7"/>
        <end position="32"/>
    </location>
</feature>
<organism evidence="3 4">
    <name type="scientific">Trypanosoma brucei gambiense (strain MHOM/CI/86/DAL972)</name>
    <dbReference type="NCBI Taxonomy" id="679716"/>
    <lineage>
        <taxon>Eukaryota</taxon>
        <taxon>Discoba</taxon>
        <taxon>Euglenozoa</taxon>
        <taxon>Kinetoplastea</taxon>
        <taxon>Metakinetoplastina</taxon>
        <taxon>Trypanosomatida</taxon>
        <taxon>Trypanosomatidae</taxon>
        <taxon>Trypanosoma</taxon>
    </lineage>
</organism>
<evidence type="ECO:0000313" key="3">
    <source>
        <dbReference type="EMBL" id="CBH14582.1"/>
    </source>
</evidence>
<reference evidence="4" key="1">
    <citation type="journal article" date="2010" name="PLoS Negl. Trop. Dis.">
        <title>The genome sequence of Trypanosoma brucei gambiense, causative agent of chronic human african trypanosomiasis.</title>
        <authorList>
            <person name="Jackson A.P."/>
            <person name="Sanders M."/>
            <person name="Berry A."/>
            <person name="McQuillan J."/>
            <person name="Aslett M.A."/>
            <person name="Quail M.A."/>
            <person name="Chukualim B."/>
            <person name="Capewell P."/>
            <person name="MacLeod A."/>
            <person name="Melville S.E."/>
            <person name="Gibson W."/>
            <person name="Barry J.D."/>
            <person name="Berriman M."/>
            <person name="Hertz-Fowler C."/>
        </authorList>
    </citation>
    <scope>NUCLEOTIDE SEQUENCE [LARGE SCALE GENOMIC DNA]</scope>
    <source>
        <strain evidence="4">MHOM/CI/86/DAL972</strain>
    </source>
</reference>
<dbReference type="RefSeq" id="XP_011776848.1">
    <property type="nucleotide sequence ID" value="XM_011778546.1"/>
</dbReference>
<dbReference type="Proteomes" id="UP000002316">
    <property type="component" value="Chromosome 9"/>
</dbReference>
<keyword evidence="2" id="KW-1133">Transmembrane helix</keyword>
<protein>
    <submittedName>
        <fullName evidence="3">Uncharacterized protein</fullName>
    </submittedName>
</protein>
<evidence type="ECO:0000256" key="1">
    <source>
        <dbReference type="SAM" id="MobiDB-lite"/>
    </source>
</evidence>
<dbReference type="AlphaFoldDB" id="C9ZYT3"/>
<evidence type="ECO:0000313" key="4">
    <source>
        <dbReference type="Proteomes" id="UP000002316"/>
    </source>
</evidence>
<dbReference type="KEGG" id="tbg:TbgDal_IX6580"/>
<feature type="region of interest" description="Disordered" evidence="1">
    <location>
        <begin position="1"/>
        <end position="36"/>
    </location>
</feature>
<evidence type="ECO:0000256" key="2">
    <source>
        <dbReference type="SAM" id="Phobius"/>
    </source>
</evidence>
<feature type="transmembrane region" description="Helical" evidence="2">
    <location>
        <begin position="100"/>
        <end position="126"/>
    </location>
</feature>
<dbReference type="GeneID" id="23860695"/>
<keyword evidence="2" id="KW-0812">Transmembrane</keyword>
<accession>C9ZYT3</accession>
<dbReference type="EMBL" id="FN554972">
    <property type="protein sequence ID" value="CBH14582.1"/>
    <property type="molecule type" value="Genomic_DNA"/>
</dbReference>
<feature type="transmembrane region" description="Helical" evidence="2">
    <location>
        <begin position="60"/>
        <end position="80"/>
    </location>
</feature>
<name>C9ZYT3_TRYB9</name>
<keyword evidence="2" id="KW-0472">Membrane</keyword>